<proteinExistence type="predicted"/>
<organism evidence="1 3">
    <name type="scientific">Medicago truncatula</name>
    <name type="common">Barrel medic</name>
    <name type="synonym">Medicago tribuloides</name>
    <dbReference type="NCBI Taxonomy" id="3880"/>
    <lineage>
        <taxon>Eukaryota</taxon>
        <taxon>Viridiplantae</taxon>
        <taxon>Streptophyta</taxon>
        <taxon>Embryophyta</taxon>
        <taxon>Tracheophyta</taxon>
        <taxon>Spermatophyta</taxon>
        <taxon>Magnoliopsida</taxon>
        <taxon>eudicotyledons</taxon>
        <taxon>Gunneridae</taxon>
        <taxon>Pentapetalae</taxon>
        <taxon>rosids</taxon>
        <taxon>fabids</taxon>
        <taxon>Fabales</taxon>
        <taxon>Fabaceae</taxon>
        <taxon>Papilionoideae</taxon>
        <taxon>50 kb inversion clade</taxon>
        <taxon>NPAAA clade</taxon>
        <taxon>Hologalegina</taxon>
        <taxon>IRL clade</taxon>
        <taxon>Trifolieae</taxon>
        <taxon>Medicago</taxon>
    </lineage>
</organism>
<dbReference type="Proteomes" id="UP000002051">
    <property type="component" value="Unassembled WGS sequence"/>
</dbReference>
<keyword evidence="3" id="KW-1185">Reference proteome</keyword>
<evidence type="ECO:0000313" key="1">
    <source>
        <dbReference type="EMBL" id="AES77787.1"/>
    </source>
</evidence>
<dbReference type="EnsemblPlants" id="AES77787">
    <property type="protein sequence ID" value="AES77787"/>
    <property type="gene ID" value="MTR_7g017230"/>
</dbReference>
<protein>
    <submittedName>
        <fullName evidence="1 2">Uncharacterized protein</fullName>
    </submittedName>
</protein>
<reference evidence="1 3" key="2">
    <citation type="journal article" date="2014" name="BMC Genomics">
        <title>An improved genome release (version Mt4.0) for the model legume Medicago truncatula.</title>
        <authorList>
            <person name="Tang H."/>
            <person name="Krishnakumar V."/>
            <person name="Bidwell S."/>
            <person name="Rosen B."/>
            <person name="Chan A."/>
            <person name="Zhou S."/>
            <person name="Gentzbittel L."/>
            <person name="Childs K.L."/>
            <person name="Yandell M."/>
            <person name="Gundlach H."/>
            <person name="Mayer K.F."/>
            <person name="Schwartz D.C."/>
            <person name="Town C.D."/>
        </authorList>
    </citation>
    <scope>GENOME REANNOTATION</scope>
    <source>
        <strain evidence="2 3">cv. Jemalong A17</strain>
    </source>
</reference>
<name>G7KRY3_MEDTR</name>
<evidence type="ECO:0000313" key="3">
    <source>
        <dbReference type="Proteomes" id="UP000002051"/>
    </source>
</evidence>
<dbReference type="AlphaFoldDB" id="G7KRY3"/>
<evidence type="ECO:0000313" key="2">
    <source>
        <dbReference type="EnsemblPlants" id="AES77787"/>
    </source>
</evidence>
<reference evidence="1 3" key="1">
    <citation type="journal article" date="2011" name="Nature">
        <title>The Medicago genome provides insight into the evolution of rhizobial symbioses.</title>
        <authorList>
            <person name="Young N.D."/>
            <person name="Debelle F."/>
            <person name="Oldroyd G.E."/>
            <person name="Geurts R."/>
            <person name="Cannon S.B."/>
            <person name="Udvardi M.K."/>
            <person name="Benedito V.A."/>
            <person name="Mayer K.F."/>
            <person name="Gouzy J."/>
            <person name="Schoof H."/>
            <person name="Van de Peer Y."/>
            <person name="Proost S."/>
            <person name="Cook D.R."/>
            <person name="Meyers B.C."/>
            <person name="Spannagl M."/>
            <person name="Cheung F."/>
            <person name="De Mita S."/>
            <person name="Krishnakumar V."/>
            <person name="Gundlach H."/>
            <person name="Zhou S."/>
            <person name="Mudge J."/>
            <person name="Bharti A.K."/>
            <person name="Murray J.D."/>
            <person name="Naoumkina M.A."/>
            <person name="Rosen B."/>
            <person name="Silverstein K.A."/>
            <person name="Tang H."/>
            <person name="Rombauts S."/>
            <person name="Zhao P.X."/>
            <person name="Zhou P."/>
            <person name="Barbe V."/>
            <person name="Bardou P."/>
            <person name="Bechner M."/>
            <person name="Bellec A."/>
            <person name="Berger A."/>
            <person name="Berges H."/>
            <person name="Bidwell S."/>
            <person name="Bisseling T."/>
            <person name="Choisne N."/>
            <person name="Couloux A."/>
            <person name="Denny R."/>
            <person name="Deshpande S."/>
            <person name="Dai X."/>
            <person name="Doyle J.J."/>
            <person name="Dudez A.M."/>
            <person name="Farmer A.D."/>
            <person name="Fouteau S."/>
            <person name="Franken C."/>
            <person name="Gibelin C."/>
            <person name="Gish J."/>
            <person name="Goldstein S."/>
            <person name="Gonzalez A.J."/>
            <person name="Green P.J."/>
            <person name="Hallab A."/>
            <person name="Hartog M."/>
            <person name="Hua A."/>
            <person name="Humphray S.J."/>
            <person name="Jeong D.H."/>
            <person name="Jing Y."/>
            <person name="Jocker A."/>
            <person name="Kenton S.M."/>
            <person name="Kim D.J."/>
            <person name="Klee K."/>
            <person name="Lai H."/>
            <person name="Lang C."/>
            <person name="Lin S."/>
            <person name="Macmil S.L."/>
            <person name="Magdelenat G."/>
            <person name="Matthews L."/>
            <person name="McCorrison J."/>
            <person name="Monaghan E.L."/>
            <person name="Mun J.H."/>
            <person name="Najar F.Z."/>
            <person name="Nicholson C."/>
            <person name="Noirot C."/>
            <person name="O'Bleness M."/>
            <person name="Paule C.R."/>
            <person name="Poulain J."/>
            <person name="Prion F."/>
            <person name="Qin B."/>
            <person name="Qu C."/>
            <person name="Retzel E.F."/>
            <person name="Riddle C."/>
            <person name="Sallet E."/>
            <person name="Samain S."/>
            <person name="Samson N."/>
            <person name="Sanders I."/>
            <person name="Saurat O."/>
            <person name="Scarpelli C."/>
            <person name="Schiex T."/>
            <person name="Segurens B."/>
            <person name="Severin A.J."/>
            <person name="Sherrier D.J."/>
            <person name="Shi R."/>
            <person name="Sims S."/>
            <person name="Singer S.R."/>
            <person name="Sinharoy S."/>
            <person name="Sterck L."/>
            <person name="Viollet A."/>
            <person name="Wang B.B."/>
            <person name="Wang K."/>
            <person name="Wang M."/>
            <person name="Wang X."/>
            <person name="Warfsmann J."/>
            <person name="Weissenbach J."/>
            <person name="White D.D."/>
            <person name="White J.D."/>
            <person name="Wiley G.B."/>
            <person name="Wincker P."/>
            <person name="Xing Y."/>
            <person name="Yang L."/>
            <person name="Yao Z."/>
            <person name="Ying F."/>
            <person name="Zhai J."/>
            <person name="Zhou L."/>
            <person name="Zuber A."/>
            <person name="Denarie J."/>
            <person name="Dixon R.A."/>
            <person name="May G.D."/>
            <person name="Schwartz D.C."/>
            <person name="Rogers J."/>
            <person name="Quetier F."/>
            <person name="Town C.D."/>
            <person name="Roe B.A."/>
        </authorList>
    </citation>
    <scope>NUCLEOTIDE SEQUENCE [LARGE SCALE GENOMIC DNA]</scope>
    <source>
        <strain evidence="1">A17</strain>
        <strain evidence="2 3">cv. Jemalong A17</strain>
    </source>
</reference>
<accession>G7KRY3</accession>
<dbReference type="EMBL" id="CM001223">
    <property type="protein sequence ID" value="AES77787.1"/>
    <property type="molecule type" value="Genomic_DNA"/>
</dbReference>
<dbReference type="PaxDb" id="3880-AES77787"/>
<reference evidence="2" key="3">
    <citation type="submission" date="2015-04" db="UniProtKB">
        <authorList>
            <consortium name="EnsemblPlants"/>
        </authorList>
    </citation>
    <scope>IDENTIFICATION</scope>
    <source>
        <strain evidence="2">cv. Jemalong A17</strain>
    </source>
</reference>
<sequence>MCLSKLIASKWLTPNNIVRKLNTNSMFGAILETCKASLRIYQNFKISFIRRQANIVADLLARTSLSYASPQIHDHMPSCIKIVIINETN</sequence>
<dbReference type="HOGENOM" id="CLU_2458224_0_0_1"/>
<gene>
    <name evidence="1" type="ordered locus">MTR_7g017230</name>
</gene>